<dbReference type="GO" id="GO:0008270">
    <property type="term" value="F:zinc ion binding"/>
    <property type="evidence" value="ECO:0007669"/>
    <property type="project" value="UniProtKB-KW"/>
</dbReference>
<feature type="compositionally biased region" description="Polar residues" evidence="10">
    <location>
        <begin position="339"/>
        <end position="353"/>
    </location>
</feature>
<feature type="compositionally biased region" description="Polar residues" evidence="10">
    <location>
        <begin position="360"/>
        <end position="379"/>
    </location>
</feature>
<feature type="compositionally biased region" description="Polar residues" evidence="10">
    <location>
        <begin position="19"/>
        <end position="43"/>
    </location>
</feature>
<evidence type="ECO:0000256" key="3">
    <source>
        <dbReference type="ARBA" id="ARBA00012483"/>
    </source>
</evidence>
<keyword evidence="4" id="KW-0808">Transferase</keyword>
<sequence>MRRSNSLDSVPEDIDLNHGSPSSNTYMDYDQGESSSTLNSNHQDFGCDPNSGHGWSSSSSNYRVADDTASWLEERRVEPSSDYSNERSSSSYAGNFLIDRPRMMYPFSSNHSSGYANLSGMNHYGDDLHPSLHNPGGSGMGMISAFGVPSNNSRTSYSSDYLMGNNNDSESSLGMWGPSCKRKGLGSSSSNPQADDMAQHNISASRRSDALSSSRVGFMEQVGSRNEVRANNPTRNAGIRDDNTGNRQSVLFGLRHRANYMGHSNESSSYVPHRSPSFLSYGESMSSPNLPETSHPPANQTRSMYAPLNGCQDARGGSYSRSSFGNNQRARRFPHSTESRISLQGGASSSQHTHLARQMRGNQNQMTCNSQRMPESSCWSPFAPSEYDTGGQRGHLSPLHSATLSTGEPVTSLFSTRRGNHRPFLRSTVMAEDAPGDDHNGQPALVAGFEGRHRMASEICQVLNTMQGNGNFRAEDFAMFDQFVSGVAQLHDSHRDMRLDVDHMSYEELLALEERIGNVSTGLNEETIFRSMKRQKYVSLFGQGLSPNLEPCCICQEAYVTADDIGTLQCGHQFHTNCIKQWLILKNLCPICKTTALKT</sequence>
<comment type="catalytic activity">
    <reaction evidence="1">
        <text>S-ubiquitinyl-[E2 ubiquitin-conjugating enzyme]-L-cysteine + [acceptor protein]-L-lysine = [E2 ubiquitin-conjugating enzyme]-L-cysteine + N(6)-ubiquitinyl-[acceptor protein]-L-lysine.</text>
        <dbReference type="EC" id="2.3.2.27"/>
    </reaction>
</comment>
<organism evidence="12 13">
    <name type="scientific">Cuscuta australis</name>
    <dbReference type="NCBI Taxonomy" id="267555"/>
    <lineage>
        <taxon>Eukaryota</taxon>
        <taxon>Viridiplantae</taxon>
        <taxon>Streptophyta</taxon>
        <taxon>Embryophyta</taxon>
        <taxon>Tracheophyta</taxon>
        <taxon>Spermatophyta</taxon>
        <taxon>Magnoliopsida</taxon>
        <taxon>eudicotyledons</taxon>
        <taxon>Gunneridae</taxon>
        <taxon>Pentapetalae</taxon>
        <taxon>asterids</taxon>
        <taxon>lamiids</taxon>
        <taxon>Solanales</taxon>
        <taxon>Convolvulaceae</taxon>
        <taxon>Cuscuteae</taxon>
        <taxon>Cuscuta</taxon>
        <taxon>Cuscuta subgen. Grammica</taxon>
        <taxon>Cuscuta sect. Cleistogrammica</taxon>
    </lineage>
</organism>
<evidence type="ECO:0000256" key="10">
    <source>
        <dbReference type="SAM" id="MobiDB-lite"/>
    </source>
</evidence>
<feature type="compositionally biased region" description="Polar residues" evidence="10">
    <location>
        <begin position="283"/>
        <end position="303"/>
    </location>
</feature>
<dbReference type="GO" id="GO:0010228">
    <property type="term" value="P:vegetative to reproductive phase transition of meristem"/>
    <property type="evidence" value="ECO:0007669"/>
    <property type="project" value="UniProtKB-ARBA"/>
</dbReference>
<dbReference type="AlphaFoldDB" id="A0A328DUJ3"/>
<dbReference type="SUPFAM" id="SSF57850">
    <property type="entry name" value="RING/U-box"/>
    <property type="match status" value="1"/>
</dbReference>
<keyword evidence="5" id="KW-0479">Metal-binding</keyword>
<feature type="compositionally biased region" description="Polar residues" evidence="10">
    <location>
        <begin position="319"/>
        <end position="328"/>
    </location>
</feature>
<dbReference type="InterPro" id="IPR045191">
    <property type="entry name" value="MBR1/2-like"/>
</dbReference>
<dbReference type="GO" id="GO:0043161">
    <property type="term" value="P:proteasome-mediated ubiquitin-dependent protein catabolic process"/>
    <property type="evidence" value="ECO:0007669"/>
    <property type="project" value="UniProtKB-ARBA"/>
</dbReference>
<keyword evidence="13" id="KW-1185">Reference proteome</keyword>
<feature type="region of interest" description="Disordered" evidence="10">
    <location>
        <begin position="281"/>
        <end position="394"/>
    </location>
</feature>
<dbReference type="PANTHER" id="PTHR22937">
    <property type="entry name" value="E3 UBIQUITIN-PROTEIN LIGASE RNF165"/>
    <property type="match status" value="1"/>
</dbReference>
<dbReference type="Gene3D" id="3.30.40.10">
    <property type="entry name" value="Zinc/RING finger domain, C3HC4 (zinc finger)"/>
    <property type="match status" value="1"/>
</dbReference>
<dbReference type="InterPro" id="IPR001841">
    <property type="entry name" value="Znf_RING"/>
</dbReference>
<dbReference type="SMART" id="SM00184">
    <property type="entry name" value="RING"/>
    <property type="match status" value="1"/>
</dbReference>
<dbReference type="EMBL" id="NQVE01000082">
    <property type="protein sequence ID" value="RAL49397.1"/>
    <property type="molecule type" value="Genomic_DNA"/>
</dbReference>
<evidence type="ECO:0000256" key="6">
    <source>
        <dbReference type="ARBA" id="ARBA00022771"/>
    </source>
</evidence>
<dbReference type="FunFam" id="3.30.40.10:FF:000309">
    <property type="entry name" value="E3 ubiquitin-protein ligase MBR2"/>
    <property type="match status" value="1"/>
</dbReference>
<feature type="domain" description="RING-type" evidence="11">
    <location>
        <begin position="552"/>
        <end position="593"/>
    </location>
</feature>
<comment type="caution">
    <text evidence="12">The sequence shown here is derived from an EMBL/GenBank/DDBJ whole genome shotgun (WGS) entry which is preliminary data.</text>
</comment>
<protein>
    <recommendedName>
        <fullName evidence="3">RING-type E3 ubiquitin transferase</fullName>
        <ecNumber evidence="3">2.3.2.27</ecNumber>
    </recommendedName>
</protein>
<proteinExistence type="predicted"/>
<dbReference type="PANTHER" id="PTHR22937:SF224">
    <property type="entry name" value="E3 UBIQUITIN-PROTEIN LIGASE MBR1-RELATED"/>
    <property type="match status" value="1"/>
</dbReference>
<evidence type="ECO:0000256" key="1">
    <source>
        <dbReference type="ARBA" id="ARBA00000900"/>
    </source>
</evidence>
<dbReference type="PROSITE" id="PS50089">
    <property type="entry name" value="ZF_RING_2"/>
    <property type="match status" value="1"/>
</dbReference>
<evidence type="ECO:0000256" key="5">
    <source>
        <dbReference type="ARBA" id="ARBA00022723"/>
    </source>
</evidence>
<dbReference type="Proteomes" id="UP000249390">
    <property type="component" value="Unassembled WGS sequence"/>
</dbReference>
<comment type="pathway">
    <text evidence="2">Protein modification; protein ubiquitination.</text>
</comment>
<dbReference type="InterPro" id="IPR013083">
    <property type="entry name" value="Znf_RING/FYVE/PHD"/>
</dbReference>
<evidence type="ECO:0000256" key="8">
    <source>
        <dbReference type="ARBA" id="ARBA00022833"/>
    </source>
</evidence>
<gene>
    <name evidence="12" type="ORF">DM860_012830</name>
</gene>
<evidence type="ECO:0000313" key="12">
    <source>
        <dbReference type="EMBL" id="RAL49397.1"/>
    </source>
</evidence>
<keyword evidence="8" id="KW-0862">Zinc</keyword>
<evidence type="ECO:0000313" key="13">
    <source>
        <dbReference type="Proteomes" id="UP000249390"/>
    </source>
</evidence>
<name>A0A328DUJ3_9ASTE</name>
<dbReference type="EC" id="2.3.2.27" evidence="3"/>
<evidence type="ECO:0000256" key="2">
    <source>
        <dbReference type="ARBA" id="ARBA00004906"/>
    </source>
</evidence>
<keyword evidence="6 9" id="KW-0863">Zinc-finger</keyword>
<evidence type="ECO:0000259" key="11">
    <source>
        <dbReference type="PROSITE" id="PS50089"/>
    </source>
</evidence>
<feature type="region of interest" description="Disordered" evidence="10">
    <location>
        <begin position="175"/>
        <end position="246"/>
    </location>
</feature>
<reference evidence="12 13" key="1">
    <citation type="submission" date="2018-06" db="EMBL/GenBank/DDBJ databases">
        <title>The Genome of Cuscuta australis (Dodder) Provides Insight into the Evolution of Plant Parasitism.</title>
        <authorList>
            <person name="Liu H."/>
        </authorList>
    </citation>
    <scope>NUCLEOTIDE SEQUENCE [LARGE SCALE GENOMIC DNA]</scope>
    <source>
        <strain evidence="13">cv. Yunnan</strain>
        <tissue evidence="12">Vines</tissue>
    </source>
</reference>
<evidence type="ECO:0000256" key="7">
    <source>
        <dbReference type="ARBA" id="ARBA00022786"/>
    </source>
</evidence>
<evidence type="ECO:0000256" key="9">
    <source>
        <dbReference type="PROSITE-ProRule" id="PRU00175"/>
    </source>
</evidence>
<evidence type="ECO:0000256" key="4">
    <source>
        <dbReference type="ARBA" id="ARBA00022679"/>
    </source>
</evidence>
<dbReference type="GO" id="GO:0061630">
    <property type="term" value="F:ubiquitin protein ligase activity"/>
    <property type="evidence" value="ECO:0007669"/>
    <property type="project" value="UniProtKB-EC"/>
</dbReference>
<keyword evidence="7" id="KW-0833">Ubl conjugation pathway</keyword>
<dbReference type="Pfam" id="PF13639">
    <property type="entry name" value="zf-RING_2"/>
    <property type="match status" value="1"/>
</dbReference>
<feature type="region of interest" description="Disordered" evidence="10">
    <location>
        <begin position="1"/>
        <end position="61"/>
    </location>
</feature>
<accession>A0A328DUJ3</accession>